<evidence type="ECO:0000313" key="2">
    <source>
        <dbReference type="Proteomes" id="UP000249762"/>
    </source>
</evidence>
<organism evidence="1 2">
    <name type="scientific">Mycoplasma wenyonii</name>
    <dbReference type="NCBI Taxonomy" id="65123"/>
    <lineage>
        <taxon>Bacteria</taxon>
        <taxon>Bacillati</taxon>
        <taxon>Mycoplasmatota</taxon>
        <taxon>Mollicutes</taxon>
        <taxon>Mycoplasmataceae</taxon>
        <taxon>Mycoplasma</taxon>
    </lineage>
</organism>
<proteinExistence type="predicted"/>
<dbReference type="SUPFAM" id="SSF55681">
    <property type="entry name" value="Class II aaRS and biotin synthetases"/>
    <property type="match status" value="1"/>
</dbReference>
<protein>
    <submittedName>
        <fullName evidence="1">Uncharacterized protein</fullName>
    </submittedName>
</protein>
<reference evidence="2" key="1">
    <citation type="submission" date="2018-06" db="EMBL/GenBank/DDBJ databases">
        <authorList>
            <person name="Martinez Ocampo F."/>
            <person name="Quiroz Castaneda R.E."/>
            <person name="Rojas Lopez X."/>
        </authorList>
    </citation>
    <scope>NUCLEOTIDE SEQUENCE [LARGE SCALE GENOMIC DNA]</scope>
    <source>
        <strain evidence="2">INIFAP02</strain>
    </source>
</reference>
<name>A0A328PVG5_9MOLU</name>
<accession>A0A328PVG5</accession>
<gene>
    <name evidence="1" type="ORF">DNK47_01280</name>
</gene>
<keyword evidence="2" id="KW-1185">Reference proteome</keyword>
<dbReference type="EMBL" id="QKVO01000003">
    <property type="protein sequence ID" value="RAO95109.1"/>
    <property type="molecule type" value="Genomic_DNA"/>
</dbReference>
<comment type="caution">
    <text evidence="1">The sequence shown here is derived from an EMBL/GenBank/DDBJ whole genome shotgun (WGS) entry which is preliminary data.</text>
</comment>
<dbReference type="InterPro" id="IPR045864">
    <property type="entry name" value="aa-tRNA-synth_II/BPL/LPL"/>
</dbReference>
<evidence type="ECO:0000313" key="1">
    <source>
        <dbReference type="EMBL" id="RAO95109.1"/>
    </source>
</evidence>
<dbReference type="OrthoDB" id="394453at2"/>
<dbReference type="AlphaFoldDB" id="A0A328PVG5"/>
<sequence>MLLSDSLLHFFLPELKKAGSAELENYLTSIQLEIVETWEPKVKNPHPLKVLSASLADEQKYRYELCSLKTGNIFYSYSDLDELDINKVVFVSNQSIPNNSVIEDKKFLAFSDIFEERSLKSRAPKVVPIVIDSTDSLFEELLKVNFFFPTRFYRLKQIYKYCDFSTTWVVAQELSLPANISPKKFDDHKLEEIFPNNSTGNLLISIFLKSLQLKVENNYQERAQLLVTNLFGEYLNFVFSPFETKPQKAKITSQVKLKKLLPIFSELKDNWEEQVVPRLSKVHFVFRATGFGKKKEEWEIQWPPWYFKKSLPPISELLVKLIPLDQSPILLGSSSSNLGEFNPYEQASQSRQIINFLVQIRSYLREKGFVECHSVKFIEKEKNFKLPSVVLTSNAEVSLRDHLHCSLAKVLIENLNQSNELYPAFELSFCPWSSIWKLGLAVVTNFALNKDEKLSPYNFSSLKQLVCEMMRHLFNKVVEFKELPPEERYISSWKATKIYRLTFNSNNQEEELGELLVFREEQLELRKKELISVNLSISVSNNK</sequence>
<dbReference type="Proteomes" id="UP000249762">
    <property type="component" value="Unassembled WGS sequence"/>
</dbReference>
<dbReference type="RefSeq" id="WP_112665233.1">
    <property type="nucleotide sequence ID" value="NZ_QKVO01000003.1"/>
</dbReference>